<sequence>MKLTRKRRKKVTVKTKPIIISVAILVLITTFGYMFFSEDEPVDPSRDDETISQEKEEQDEKEVVEEISRCSYCGSPIDEKDENLDRPITVTLGNSSNERPQSGINAACVVYEAPAEGGLSRLFGVFNKDYEGNIGPVRSARFYFITLGLEHDSIYAHVGGYQPVINKINEHRMANIDEFGAGGAFWRSDERSAPHNTYTTLENIQKAANDRGYRSVGERSEFVDYQEEDIFDKLEGVGSTENVTVIYNSNYNRVEYKYKEDGYYRYVNGEKHIDKHDQKQVVADNLIFQFVTSEVIDDVGRLRLGLIGKGEGVYLSEGKKIPITWEKDSHRSETEFYNANTEEPLNIKPGQTWVNLIPHGTQVQYE</sequence>
<feature type="region of interest" description="Disordered" evidence="1">
    <location>
        <begin position="39"/>
        <end position="60"/>
    </location>
</feature>
<evidence type="ECO:0000313" key="6">
    <source>
        <dbReference type="Proteomes" id="UP000214588"/>
    </source>
</evidence>
<evidence type="ECO:0000256" key="1">
    <source>
        <dbReference type="SAM" id="MobiDB-lite"/>
    </source>
</evidence>
<feature type="compositionally biased region" description="Basic and acidic residues" evidence="1">
    <location>
        <begin position="43"/>
        <end position="55"/>
    </location>
</feature>
<keyword evidence="2" id="KW-0812">Transmembrane</keyword>
<dbReference type="InterPro" id="IPR021416">
    <property type="entry name" value="DUF3048_N"/>
</dbReference>
<evidence type="ECO:0000256" key="2">
    <source>
        <dbReference type="SAM" id="Phobius"/>
    </source>
</evidence>
<feature type="domain" description="DUF3048" evidence="3">
    <location>
        <begin position="74"/>
        <end position="214"/>
    </location>
</feature>
<feature type="domain" description="DUF3048" evidence="4">
    <location>
        <begin position="244"/>
        <end position="354"/>
    </location>
</feature>
<feature type="transmembrane region" description="Helical" evidence="2">
    <location>
        <begin position="18"/>
        <end position="36"/>
    </location>
</feature>
<comment type="caution">
    <text evidence="5">The sequence shown here is derived from an EMBL/GenBank/DDBJ whole genome shotgun (WGS) entry which is preliminary data.</text>
</comment>
<keyword evidence="2" id="KW-1133">Transmembrane helix</keyword>
<gene>
    <name evidence="5" type="ORF">CDO51_00570</name>
</gene>
<accession>A0A226C1L9</accession>
<keyword evidence="6" id="KW-1185">Reference proteome</keyword>
<evidence type="ECO:0000259" key="4">
    <source>
        <dbReference type="Pfam" id="PF17479"/>
    </source>
</evidence>
<evidence type="ECO:0000259" key="3">
    <source>
        <dbReference type="Pfam" id="PF11258"/>
    </source>
</evidence>
<organism evidence="5 6">
    <name type="scientific">Natranaerobius trueperi</name>
    <dbReference type="NCBI Taxonomy" id="759412"/>
    <lineage>
        <taxon>Bacteria</taxon>
        <taxon>Bacillati</taxon>
        <taxon>Bacillota</taxon>
        <taxon>Clostridia</taxon>
        <taxon>Natranaerobiales</taxon>
        <taxon>Natranaerobiaceae</taxon>
        <taxon>Natranaerobius</taxon>
    </lineage>
</organism>
<reference evidence="5 6" key="1">
    <citation type="submission" date="2017-06" db="EMBL/GenBank/DDBJ databases">
        <title>Draft Genome Sequence of Natranaerobius trueperi halophilic, alkalithermophilic bacteria from soda lakes.</title>
        <authorList>
            <person name="Zhao B."/>
        </authorList>
    </citation>
    <scope>NUCLEOTIDE SEQUENCE [LARGE SCALE GENOMIC DNA]</scope>
    <source>
        <strain evidence="5 6">DSM 18760</strain>
    </source>
</reference>
<dbReference type="Proteomes" id="UP000214588">
    <property type="component" value="Unassembled WGS sequence"/>
</dbReference>
<name>A0A226C1L9_9FIRM</name>
<dbReference type="Pfam" id="PF11258">
    <property type="entry name" value="DUF3048"/>
    <property type="match status" value="1"/>
</dbReference>
<evidence type="ECO:0000313" key="5">
    <source>
        <dbReference type="EMBL" id="OWZ84932.1"/>
    </source>
</evidence>
<dbReference type="Pfam" id="PF17479">
    <property type="entry name" value="DUF3048_C"/>
    <property type="match status" value="1"/>
</dbReference>
<protein>
    <recommendedName>
        <fullName evidence="7">Lipoprotein YerB</fullName>
    </recommendedName>
</protein>
<dbReference type="AlphaFoldDB" id="A0A226C1L9"/>
<proteinExistence type="predicted"/>
<evidence type="ECO:0008006" key="7">
    <source>
        <dbReference type="Google" id="ProtNLM"/>
    </source>
</evidence>
<keyword evidence="2" id="KW-0472">Membrane</keyword>
<dbReference type="InterPro" id="IPR023158">
    <property type="entry name" value="YerB-like_sf"/>
</dbReference>
<dbReference type="Gene3D" id="3.50.90.10">
    <property type="entry name" value="YerB-like"/>
    <property type="match status" value="1"/>
</dbReference>
<dbReference type="EMBL" id="NIQC01000001">
    <property type="protein sequence ID" value="OWZ84932.1"/>
    <property type="molecule type" value="Genomic_DNA"/>
</dbReference>
<dbReference type="SUPFAM" id="SSF159774">
    <property type="entry name" value="YerB-like"/>
    <property type="match status" value="1"/>
</dbReference>
<dbReference type="InterPro" id="IPR035328">
    <property type="entry name" value="DUF3048_C"/>
</dbReference>